<dbReference type="SMART" id="SM00100">
    <property type="entry name" value="cNMP"/>
    <property type="match status" value="1"/>
</dbReference>
<dbReference type="PROSITE" id="PS50042">
    <property type="entry name" value="CNMP_BINDING_3"/>
    <property type="match status" value="1"/>
</dbReference>
<dbReference type="InterPro" id="IPR014710">
    <property type="entry name" value="RmlC-like_jellyroll"/>
</dbReference>
<reference evidence="4" key="1">
    <citation type="journal article" date="2015" name="Nature">
        <title>Complex archaea that bridge the gap between prokaryotes and eukaryotes.</title>
        <authorList>
            <person name="Spang A."/>
            <person name="Saw J.H."/>
            <person name="Jorgensen S.L."/>
            <person name="Zaremba-Niedzwiedzka K."/>
            <person name="Martijn J."/>
            <person name="Lind A.E."/>
            <person name="van Eijk R."/>
            <person name="Schleper C."/>
            <person name="Guy L."/>
            <person name="Ettema T.J."/>
        </authorList>
    </citation>
    <scope>NUCLEOTIDE SEQUENCE</scope>
</reference>
<dbReference type="PANTHER" id="PTHR48105">
    <property type="entry name" value="THIOREDOXIN REDUCTASE 1-RELATED-RELATED"/>
    <property type="match status" value="1"/>
</dbReference>
<keyword evidence="1" id="KW-0285">Flavoprotein</keyword>
<dbReference type="Pfam" id="PF07992">
    <property type="entry name" value="Pyr_redox_2"/>
    <property type="match status" value="1"/>
</dbReference>
<sequence>MTDPRFPELTQNQLSVLKDYGEVETFEHDTHVFELGDLKYDFFVVLKGSVRIDDPYNPGSVIVVHGKNEFTGDSGMLSNRGAQFHATALSGTTLLRIDPKRLKQAIAKHSDISDVLLNAFIQRQDTILTEYKGGVKLVGSGNSKETYAIRDFMDKNHIWYNFLDVDTSDEAGRLLQNFNLSKADLPILVNSEGKVCHSPSLDEVARYSGVLMDFEDKVFDLLVIGAGPSGLAASVYAASEGLSVVTIDSSAPGGQAGKSSKIENYLGFPTGISGSDLANRAYVQAQKFGCNISIPHKAESIEHTGNYFILCATNGKVIKTKALMAATGANYRQLPVSNIEKYEGSGVYYSATGMNANSCKNELVGIVGGGNSAGQAALFLANYAKEVYVILRSDDLGSKMSDYLVQRIEAAPNIHVQLNTEVVELHGEYHLEFLVWENVNGDKTQKSITNLFTFIGAKPCTEWLDGLVVTDEKGFICTGPDIKAHELSTCAIYQHRKPQSLETSIPGFFAVGDVRKGSVKRVASAVGEGSMAVSQVHRFLGELETKDALQVQ</sequence>
<name>A0A0F9MBX0_9ZZZZ</name>
<evidence type="ECO:0000259" key="3">
    <source>
        <dbReference type="PROSITE" id="PS50042"/>
    </source>
</evidence>
<dbReference type="PRINTS" id="PR00368">
    <property type="entry name" value="FADPNR"/>
</dbReference>
<proteinExistence type="predicted"/>
<organism evidence="4">
    <name type="scientific">marine sediment metagenome</name>
    <dbReference type="NCBI Taxonomy" id="412755"/>
    <lineage>
        <taxon>unclassified sequences</taxon>
        <taxon>metagenomes</taxon>
        <taxon>ecological metagenomes</taxon>
    </lineage>
</organism>
<dbReference type="PRINTS" id="PR00469">
    <property type="entry name" value="PNDRDTASEII"/>
</dbReference>
<dbReference type="CDD" id="cd00038">
    <property type="entry name" value="CAP_ED"/>
    <property type="match status" value="1"/>
</dbReference>
<dbReference type="Gene3D" id="3.50.50.60">
    <property type="entry name" value="FAD/NAD(P)-binding domain"/>
    <property type="match status" value="2"/>
</dbReference>
<protein>
    <recommendedName>
        <fullName evidence="3">Cyclic nucleotide-binding domain-containing protein</fullName>
    </recommendedName>
</protein>
<dbReference type="InterPro" id="IPR050097">
    <property type="entry name" value="Ferredoxin-NADP_redctase_2"/>
</dbReference>
<keyword evidence="2" id="KW-0560">Oxidoreductase</keyword>
<dbReference type="Pfam" id="PF00027">
    <property type="entry name" value="cNMP_binding"/>
    <property type="match status" value="1"/>
</dbReference>
<evidence type="ECO:0000256" key="1">
    <source>
        <dbReference type="ARBA" id="ARBA00022630"/>
    </source>
</evidence>
<dbReference type="SUPFAM" id="SSF51206">
    <property type="entry name" value="cAMP-binding domain-like"/>
    <property type="match status" value="1"/>
</dbReference>
<dbReference type="EMBL" id="LAZR01005835">
    <property type="protein sequence ID" value="KKM96781.1"/>
    <property type="molecule type" value="Genomic_DNA"/>
</dbReference>
<accession>A0A0F9MBX0</accession>
<dbReference type="InterPro" id="IPR036188">
    <property type="entry name" value="FAD/NAD-bd_sf"/>
</dbReference>
<evidence type="ECO:0000313" key="4">
    <source>
        <dbReference type="EMBL" id="KKM96781.1"/>
    </source>
</evidence>
<dbReference type="InterPro" id="IPR018490">
    <property type="entry name" value="cNMP-bd_dom_sf"/>
</dbReference>
<dbReference type="GO" id="GO:0016491">
    <property type="term" value="F:oxidoreductase activity"/>
    <property type="evidence" value="ECO:0007669"/>
    <property type="project" value="UniProtKB-KW"/>
</dbReference>
<feature type="domain" description="Cyclic nucleotide-binding" evidence="3">
    <location>
        <begin position="5"/>
        <end position="123"/>
    </location>
</feature>
<dbReference type="Gene3D" id="2.60.120.10">
    <property type="entry name" value="Jelly Rolls"/>
    <property type="match status" value="1"/>
</dbReference>
<evidence type="ECO:0000256" key="2">
    <source>
        <dbReference type="ARBA" id="ARBA00023002"/>
    </source>
</evidence>
<gene>
    <name evidence="4" type="ORF">LCGC14_1174620</name>
</gene>
<comment type="caution">
    <text evidence="4">The sequence shown here is derived from an EMBL/GenBank/DDBJ whole genome shotgun (WGS) entry which is preliminary data.</text>
</comment>
<dbReference type="AlphaFoldDB" id="A0A0F9MBX0"/>
<dbReference type="SUPFAM" id="SSF51905">
    <property type="entry name" value="FAD/NAD(P)-binding domain"/>
    <property type="match status" value="1"/>
</dbReference>
<dbReference type="InterPro" id="IPR023753">
    <property type="entry name" value="FAD/NAD-binding_dom"/>
</dbReference>
<dbReference type="InterPro" id="IPR000595">
    <property type="entry name" value="cNMP-bd_dom"/>
</dbReference>